<gene>
    <name evidence="1" type="ORF">SAMN05421676_10232</name>
</gene>
<organism evidence="1 2">
    <name type="scientific">Salinibacillus kushneri</name>
    <dbReference type="NCBI Taxonomy" id="237682"/>
    <lineage>
        <taxon>Bacteria</taxon>
        <taxon>Bacillati</taxon>
        <taxon>Bacillota</taxon>
        <taxon>Bacilli</taxon>
        <taxon>Bacillales</taxon>
        <taxon>Bacillaceae</taxon>
        <taxon>Salinibacillus</taxon>
    </lineage>
</organism>
<sequence length="82" mass="9499">MGIGIYELLLNELEGEKALINRKKIVLGFLSNEIEKNNFDEETQGNILNVMCTIQMAKDHSEVDKYERNILYHLDTVKNTEL</sequence>
<proteinExistence type="predicted"/>
<reference evidence="2" key="1">
    <citation type="submission" date="2016-10" db="EMBL/GenBank/DDBJ databases">
        <authorList>
            <person name="Varghese N."/>
            <person name="Submissions S."/>
        </authorList>
    </citation>
    <scope>NUCLEOTIDE SEQUENCE [LARGE SCALE GENOMIC DNA]</scope>
    <source>
        <strain evidence="2">CGMCC 1.3566</strain>
    </source>
</reference>
<dbReference type="EMBL" id="FOHJ01000002">
    <property type="protein sequence ID" value="SES88995.1"/>
    <property type="molecule type" value="Genomic_DNA"/>
</dbReference>
<evidence type="ECO:0000313" key="2">
    <source>
        <dbReference type="Proteomes" id="UP000199095"/>
    </source>
</evidence>
<accession>A0A1I0A4A4</accession>
<keyword evidence="2" id="KW-1185">Reference proteome</keyword>
<dbReference type="RefSeq" id="WP_093131699.1">
    <property type="nucleotide sequence ID" value="NZ_FOHJ01000002.1"/>
</dbReference>
<dbReference type="STRING" id="237682.SAMN05421676_10232"/>
<dbReference type="AlphaFoldDB" id="A0A1I0A4A4"/>
<dbReference type="Proteomes" id="UP000199095">
    <property type="component" value="Unassembled WGS sequence"/>
</dbReference>
<name>A0A1I0A4A4_9BACI</name>
<protein>
    <submittedName>
        <fullName evidence="1">Uncharacterized protein</fullName>
    </submittedName>
</protein>
<evidence type="ECO:0000313" key="1">
    <source>
        <dbReference type="EMBL" id="SES88995.1"/>
    </source>
</evidence>